<keyword evidence="7" id="KW-0067">ATP-binding</keyword>
<keyword evidence="8" id="KW-0902">Two-component regulatory system</keyword>
<accession>A0ABQ6HSK9</accession>
<feature type="transmembrane region" description="Helical" evidence="9">
    <location>
        <begin position="49"/>
        <end position="69"/>
    </location>
</feature>
<evidence type="ECO:0000256" key="4">
    <source>
        <dbReference type="ARBA" id="ARBA00022679"/>
    </source>
</evidence>
<evidence type="ECO:0000256" key="6">
    <source>
        <dbReference type="ARBA" id="ARBA00022777"/>
    </source>
</evidence>
<dbReference type="EMBL" id="BSUJ01000001">
    <property type="protein sequence ID" value="GMA21460.1"/>
    <property type="molecule type" value="Genomic_DNA"/>
</dbReference>
<keyword evidence="9" id="KW-0472">Membrane</keyword>
<dbReference type="PANTHER" id="PTHR24421:SF10">
    <property type="entry name" value="NITRATE_NITRITE SENSOR PROTEIN NARQ"/>
    <property type="match status" value="1"/>
</dbReference>
<evidence type="ECO:0000256" key="1">
    <source>
        <dbReference type="ARBA" id="ARBA00000085"/>
    </source>
</evidence>
<dbReference type="Pfam" id="PF07730">
    <property type="entry name" value="HisKA_3"/>
    <property type="match status" value="1"/>
</dbReference>
<dbReference type="InterPro" id="IPR011712">
    <property type="entry name" value="Sig_transdc_His_kin_sub3_dim/P"/>
</dbReference>
<keyword evidence="4" id="KW-0808">Transferase</keyword>
<reference evidence="12" key="1">
    <citation type="journal article" date="2019" name="Int. J. Syst. Evol. Microbiol.">
        <title>The Global Catalogue of Microorganisms (GCM) 10K type strain sequencing project: providing services to taxonomists for standard genome sequencing and annotation.</title>
        <authorList>
            <consortium name="The Broad Institute Genomics Platform"/>
            <consortium name="The Broad Institute Genome Sequencing Center for Infectious Disease"/>
            <person name="Wu L."/>
            <person name="Ma J."/>
        </authorList>
    </citation>
    <scope>NUCLEOTIDE SEQUENCE [LARGE SCALE GENOMIC DNA]</scope>
    <source>
        <strain evidence="12">NBRC 105830</strain>
    </source>
</reference>
<dbReference type="EC" id="2.7.13.3" evidence="2"/>
<keyword evidence="12" id="KW-1185">Reference proteome</keyword>
<comment type="caution">
    <text evidence="11">The sequence shown here is derived from an EMBL/GenBank/DDBJ whole genome shotgun (WGS) entry which is preliminary data.</text>
</comment>
<feature type="transmembrane region" description="Helical" evidence="9">
    <location>
        <begin position="16"/>
        <end position="37"/>
    </location>
</feature>
<keyword evidence="6" id="KW-0418">Kinase</keyword>
<dbReference type="Gene3D" id="1.20.5.1930">
    <property type="match status" value="1"/>
</dbReference>
<evidence type="ECO:0000313" key="11">
    <source>
        <dbReference type="EMBL" id="GMA21460.1"/>
    </source>
</evidence>
<evidence type="ECO:0000256" key="8">
    <source>
        <dbReference type="ARBA" id="ARBA00023012"/>
    </source>
</evidence>
<dbReference type="RefSeq" id="WP_284284897.1">
    <property type="nucleotide sequence ID" value="NZ_BSUJ01000001.1"/>
</dbReference>
<sequence length="257" mass="28138">MSWAPTEPPLTRGQQLWRIVVTALIGLLLIGTVLVGMPDAPEQPSRAGALLALDLFAAGPISLVLLWFHRRWPLPIAYATLALSTVSAIAGVASMVCLVSVSTRRRTAEIVPLAVGSIVAGYVYEFVVMPTPDSGPWWVPMIFGVVLTGALVAWGLYLGTRRQLAETERQRIADLEREHALRIAGARTDERARIAREMHDIVGHRISLIAMHAGALTYRDDLTSKQIREEAEVIQESAVTALAELRQVLGVLREQEP</sequence>
<name>A0ABQ6HSK9_9MICO</name>
<gene>
    <name evidence="11" type="ORF">GCM10025862_34810</name>
</gene>
<feature type="transmembrane region" description="Helical" evidence="9">
    <location>
        <begin position="137"/>
        <end position="159"/>
    </location>
</feature>
<comment type="catalytic activity">
    <reaction evidence="1">
        <text>ATP + protein L-histidine = ADP + protein N-phospho-L-histidine.</text>
        <dbReference type="EC" id="2.7.13.3"/>
    </reaction>
</comment>
<evidence type="ECO:0000259" key="10">
    <source>
        <dbReference type="Pfam" id="PF07730"/>
    </source>
</evidence>
<evidence type="ECO:0000313" key="12">
    <source>
        <dbReference type="Proteomes" id="UP001157109"/>
    </source>
</evidence>
<keyword evidence="9" id="KW-1133">Transmembrane helix</keyword>
<evidence type="ECO:0000256" key="7">
    <source>
        <dbReference type="ARBA" id="ARBA00022840"/>
    </source>
</evidence>
<keyword evidence="5" id="KW-0547">Nucleotide-binding</keyword>
<evidence type="ECO:0000256" key="3">
    <source>
        <dbReference type="ARBA" id="ARBA00022553"/>
    </source>
</evidence>
<evidence type="ECO:0000256" key="9">
    <source>
        <dbReference type="SAM" id="Phobius"/>
    </source>
</evidence>
<feature type="transmembrane region" description="Helical" evidence="9">
    <location>
        <begin position="110"/>
        <end position="131"/>
    </location>
</feature>
<keyword evidence="9" id="KW-0812">Transmembrane</keyword>
<protein>
    <recommendedName>
        <fullName evidence="2">histidine kinase</fullName>
        <ecNumber evidence="2">2.7.13.3</ecNumber>
    </recommendedName>
</protein>
<evidence type="ECO:0000256" key="2">
    <source>
        <dbReference type="ARBA" id="ARBA00012438"/>
    </source>
</evidence>
<dbReference type="InterPro" id="IPR050482">
    <property type="entry name" value="Sensor_HK_TwoCompSys"/>
</dbReference>
<keyword evidence="3" id="KW-0597">Phosphoprotein</keyword>
<organism evidence="11 12">
    <name type="scientific">Arsenicicoccus piscis</name>
    <dbReference type="NCBI Taxonomy" id="673954"/>
    <lineage>
        <taxon>Bacteria</taxon>
        <taxon>Bacillati</taxon>
        <taxon>Actinomycetota</taxon>
        <taxon>Actinomycetes</taxon>
        <taxon>Micrococcales</taxon>
        <taxon>Intrasporangiaceae</taxon>
        <taxon>Arsenicicoccus</taxon>
    </lineage>
</organism>
<dbReference type="Proteomes" id="UP001157109">
    <property type="component" value="Unassembled WGS sequence"/>
</dbReference>
<evidence type="ECO:0000256" key="5">
    <source>
        <dbReference type="ARBA" id="ARBA00022741"/>
    </source>
</evidence>
<dbReference type="PANTHER" id="PTHR24421">
    <property type="entry name" value="NITRATE/NITRITE SENSOR PROTEIN NARX-RELATED"/>
    <property type="match status" value="1"/>
</dbReference>
<feature type="transmembrane region" description="Helical" evidence="9">
    <location>
        <begin position="75"/>
        <end position="98"/>
    </location>
</feature>
<feature type="domain" description="Signal transduction histidine kinase subgroup 3 dimerisation and phosphoacceptor" evidence="10">
    <location>
        <begin position="190"/>
        <end position="255"/>
    </location>
</feature>
<proteinExistence type="predicted"/>